<comment type="caution">
    <text evidence="1">The sequence shown here is derived from an EMBL/GenBank/DDBJ whole genome shotgun (WGS) entry which is preliminary data.</text>
</comment>
<organism evidence="1 2">
    <name type="scientific">Pseudomonas syringae pv. coryli</name>
    <dbReference type="NCBI Taxonomy" id="317659"/>
    <lineage>
        <taxon>Bacteria</taxon>
        <taxon>Pseudomonadati</taxon>
        <taxon>Pseudomonadota</taxon>
        <taxon>Gammaproteobacteria</taxon>
        <taxon>Pseudomonadales</taxon>
        <taxon>Pseudomonadaceae</taxon>
        <taxon>Pseudomonas</taxon>
    </lineage>
</organism>
<dbReference type="RefSeq" id="WP_144430823.1">
    <property type="nucleotide sequence ID" value="NZ_LJQC01000103.1"/>
</dbReference>
<name>A0A0P9RE34_9PSED</name>
<protein>
    <submittedName>
        <fullName evidence="1">Chitinase</fullName>
    </submittedName>
</protein>
<evidence type="ECO:0000313" key="2">
    <source>
        <dbReference type="Proteomes" id="UP000051335"/>
    </source>
</evidence>
<proteinExistence type="predicted"/>
<accession>A0A0P9RE34</accession>
<reference evidence="1 2" key="1">
    <citation type="submission" date="2015-09" db="EMBL/GenBank/DDBJ databases">
        <title>Genome announcement of multiple Pseudomonas syringae strains.</title>
        <authorList>
            <person name="Thakur S."/>
            <person name="Wang P.W."/>
            <person name="Gong Y."/>
            <person name="Weir B.S."/>
            <person name="Guttman D.S."/>
        </authorList>
    </citation>
    <scope>NUCLEOTIDE SEQUENCE [LARGE SCALE GENOMIC DNA]</scope>
    <source>
        <strain evidence="1 2">ICMP17001</strain>
    </source>
</reference>
<dbReference type="PATRIC" id="fig|317659.3.peg.5027"/>
<dbReference type="Proteomes" id="UP000051335">
    <property type="component" value="Unassembled WGS sequence"/>
</dbReference>
<evidence type="ECO:0000313" key="1">
    <source>
        <dbReference type="EMBL" id="KPX09866.1"/>
    </source>
</evidence>
<gene>
    <name evidence="1" type="ORF">ALO75_200029</name>
</gene>
<keyword evidence="2" id="KW-1185">Reference proteome</keyword>
<dbReference type="EMBL" id="LJQC01000103">
    <property type="protein sequence ID" value="KPX09866.1"/>
    <property type="molecule type" value="Genomic_DNA"/>
</dbReference>
<dbReference type="AlphaFoldDB" id="A0A0P9RE34"/>
<sequence length="334" mass="38037">MDLPNTKINPWGNIEWLLPKIGVTEWKGVFCASFEPRCTAVAEWLSTSNFLGDNICLRIKDPESRYSEEIERITDVHEAALAKHLEKRVEMVQEDLLAEPGVWYKMVNQIASQSEVSILLDISSLPKRFFLFAVKRLMSLPNVKDLVICYTRPEGYKEGQFTEDAEPPAALPGFGRINESSGDSTVIVSVGYMAFNLAELLEQNRGKSPKFIFPFPPGSPGFRRSWKLLHELAPALDRQTEIKRIHAMDLFATIDWIRTTCRETTRNIDFIPLGPKPHALAMALAFPEFSDRSEILYSQPRLYHPNYSYGVLKNAKGLPDITAYCLKRNYISYV</sequence>